<name>A0A7I4Y4L3_HAECO</name>
<dbReference type="AlphaFoldDB" id="A0A7I4Y4L3"/>
<evidence type="ECO:0000256" key="9">
    <source>
        <dbReference type="SAM" id="MobiDB-lite"/>
    </source>
</evidence>
<keyword evidence="5 8" id="KW-1133">Transmembrane helix</keyword>
<dbReference type="GO" id="GO:0055074">
    <property type="term" value="P:calcium ion homeostasis"/>
    <property type="evidence" value="ECO:0007669"/>
    <property type="project" value="TreeGrafter"/>
</dbReference>
<dbReference type="PRINTS" id="PR01072">
    <property type="entry name" value="PRESENILIN"/>
</dbReference>
<keyword evidence="4 8" id="KW-0914">Notch signaling pathway</keyword>
<feature type="transmembrane region" description="Helical" evidence="8">
    <location>
        <begin position="147"/>
        <end position="168"/>
    </location>
</feature>
<accession>A0A7I4Y4L3</accession>
<dbReference type="Pfam" id="PF01080">
    <property type="entry name" value="Presenilin"/>
    <property type="match status" value="2"/>
</dbReference>
<dbReference type="GO" id="GO:0034205">
    <property type="term" value="P:amyloid-beta formation"/>
    <property type="evidence" value="ECO:0007669"/>
    <property type="project" value="TreeGrafter"/>
</dbReference>
<keyword evidence="8" id="KW-0645">Protease</keyword>
<protein>
    <recommendedName>
        <fullName evidence="8">Presenilin</fullName>
        <ecNumber evidence="8">3.4.23.-</ecNumber>
    </recommendedName>
</protein>
<sequence>MRRIAAVGETGGPASEEHPDSVGFNNKKSDDEERKGFNNKKLDDEAKEGDEERKVTEETANGIELDANQKQPSQSPMSTWRRRMYGPADLVKIFIPVSICMLLVVVCVRSIEIYRKDYRLPVPELEQSLYGEPTADTSAKLWHSLKIVAGFVIFIICATFAVLALFYFECYVFLYGYVLFATFTLLTALSFIQCFDVFSAIGEPVSVVLVVFIIGNFVAVSLLAIFWKGPMKVQQGSLIALGAMTALTLLQFVPKWTCWLLVVVIAVWDVIAVLTPCGPLRMLVELAEKRDKDIMPAMIYTGSMDFASTDHPEAQQPEAIKSNSPKDGAKKKPYAIVESFRMPNFTASDDEEGRVRLGLGDFIFYSLLVGLAAANDDWTTTVACYVAIVTGLGFTMLLLVIAQHALPALPISILFGVFTVFSSRYILSELVLELNRKLIVV</sequence>
<proteinExistence type="inferred from homology"/>
<dbReference type="GO" id="GO:0042500">
    <property type="term" value="F:aspartic endopeptidase activity, intramembrane cleaving"/>
    <property type="evidence" value="ECO:0007669"/>
    <property type="project" value="InterPro"/>
</dbReference>
<keyword evidence="2 8" id="KW-0812">Transmembrane</keyword>
<evidence type="ECO:0000256" key="5">
    <source>
        <dbReference type="ARBA" id="ARBA00022989"/>
    </source>
</evidence>
<feature type="region of interest" description="Disordered" evidence="9">
    <location>
        <begin position="1"/>
        <end position="78"/>
    </location>
</feature>
<comment type="subunit">
    <text evidence="8">Homodimer.</text>
</comment>
<dbReference type="GO" id="GO:0000139">
    <property type="term" value="C:Golgi membrane"/>
    <property type="evidence" value="ECO:0007669"/>
    <property type="project" value="UniProtKB-SubCell"/>
</dbReference>
<keyword evidence="7 8" id="KW-0472">Membrane</keyword>
<feature type="transmembrane region" description="Helical" evidence="8">
    <location>
        <begin position="259"/>
        <end position="280"/>
    </location>
</feature>
<keyword evidence="6 8" id="KW-0333">Golgi apparatus</keyword>
<evidence type="ECO:0000313" key="11">
    <source>
        <dbReference type="WBParaSite" id="HCON_00044200-00001"/>
    </source>
</evidence>
<comment type="similarity">
    <text evidence="1 8">Belongs to the peptidase A22A family.</text>
</comment>
<dbReference type="PANTHER" id="PTHR10202:SF14">
    <property type="entry name" value="PRESENILIN HOP-1"/>
    <property type="match status" value="1"/>
</dbReference>
<comment type="domain">
    <text evidence="8">The PAL motif is required for normal active site conformation.</text>
</comment>
<feature type="compositionally biased region" description="Basic and acidic residues" evidence="9">
    <location>
        <begin position="27"/>
        <end position="57"/>
    </location>
</feature>
<dbReference type="InterPro" id="IPR001108">
    <property type="entry name" value="Peptidase_A22A"/>
</dbReference>
<dbReference type="GO" id="GO:0016485">
    <property type="term" value="P:protein processing"/>
    <property type="evidence" value="ECO:0007669"/>
    <property type="project" value="InterPro"/>
</dbReference>
<feature type="transmembrane region" description="Helical" evidence="8">
    <location>
        <begin position="408"/>
        <end position="427"/>
    </location>
</feature>
<dbReference type="InterPro" id="IPR006639">
    <property type="entry name" value="Preselin/SPP"/>
</dbReference>
<feature type="transmembrane region" description="Helical" evidence="8">
    <location>
        <begin position="207"/>
        <end position="227"/>
    </location>
</feature>
<dbReference type="Proteomes" id="UP000025227">
    <property type="component" value="Unplaced"/>
</dbReference>
<dbReference type="InterPro" id="IPR042524">
    <property type="entry name" value="Presenilin_C"/>
</dbReference>
<evidence type="ECO:0000256" key="1">
    <source>
        <dbReference type="ARBA" id="ARBA00008604"/>
    </source>
</evidence>
<dbReference type="EC" id="3.4.23.-" evidence="8"/>
<dbReference type="Gene3D" id="1.10.472.100">
    <property type="entry name" value="Presenilin"/>
    <property type="match status" value="1"/>
</dbReference>
<evidence type="ECO:0000256" key="8">
    <source>
        <dbReference type="RuleBase" id="RU361148"/>
    </source>
</evidence>
<evidence type="ECO:0000256" key="4">
    <source>
        <dbReference type="ARBA" id="ARBA00022976"/>
    </source>
</evidence>
<dbReference type="GO" id="GO:0007219">
    <property type="term" value="P:Notch signaling pathway"/>
    <property type="evidence" value="ECO:0007669"/>
    <property type="project" value="UniProtKB-KW"/>
</dbReference>
<evidence type="ECO:0000256" key="3">
    <source>
        <dbReference type="ARBA" id="ARBA00022824"/>
    </source>
</evidence>
<dbReference type="GO" id="GO:0005789">
    <property type="term" value="C:endoplasmic reticulum membrane"/>
    <property type="evidence" value="ECO:0007669"/>
    <property type="project" value="UniProtKB-SubCell"/>
</dbReference>
<comment type="subcellular location">
    <subcellularLocation>
        <location evidence="8">Endoplasmic reticulum membrane</location>
        <topology evidence="8">Multi-pass membrane protein</topology>
    </subcellularLocation>
    <subcellularLocation>
        <location evidence="8">Golgi apparatus membrane</location>
        <topology evidence="8">Multi-pass membrane protein</topology>
    </subcellularLocation>
</comment>
<dbReference type="PANTHER" id="PTHR10202">
    <property type="entry name" value="PRESENILIN"/>
    <property type="match status" value="1"/>
</dbReference>
<dbReference type="SMART" id="SM00730">
    <property type="entry name" value="PSN"/>
    <property type="match status" value="1"/>
</dbReference>
<dbReference type="GO" id="GO:0070765">
    <property type="term" value="C:gamma-secretase complex"/>
    <property type="evidence" value="ECO:0007669"/>
    <property type="project" value="TreeGrafter"/>
</dbReference>
<reference evidence="11" key="1">
    <citation type="submission" date="2020-12" db="UniProtKB">
        <authorList>
            <consortium name="WormBaseParasite"/>
        </authorList>
    </citation>
    <scope>IDENTIFICATION</scope>
    <source>
        <strain evidence="11">MHco3</strain>
    </source>
</reference>
<evidence type="ECO:0000256" key="7">
    <source>
        <dbReference type="ARBA" id="ARBA00023136"/>
    </source>
</evidence>
<dbReference type="WBParaSite" id="HCON_00044200-00001">
    <property type="protein sequence ID" value="HCON_00044200-00001"/>
    <property type="gene ID" value="HCON_00044200"/>
</dbReference>
<keyword evidence="3 8" id="KW-0256">Endoplasmic reticulum</keyword>
<dbReference type="GO" id="GO:0006509">
    <property type="term" value="P:membrane protein ectodomain proteolysis"/>
    <property type="evidence" value="ECO:0007669"/>
    <property type="project" value="TreeGrafter"/>
</dbReference>
<keyword evidence="8" id="KW-0378">Hydrolase</keyword>
<feature type="transmembrane region" description="Helical" evidence="8">
    <location>
        <begin position="175"/>
        <end position="201"/>
    </location>
</feature>
<feature type="transmembrane region" description="Helical" evidence="8">
    <location>
        <begin position="357"/>
        <end position="374"/>
    </location>
</feature>
<keyword evidence="10" id="KW-1185">Reference proteome</keyword>
<comment type="function">
    <text evidence="8">Probable subunit of the gamma-secretase complex, an endoprotease complex that catalyzes the intramembrane cleavage of integral membrane proteins such as Notch receptors.</text>
</comment>
<dbReference type="OrthoDB" id="20287at2759"/>
<feature type="compositionally biased region" description="Polar residues" evidence="9">
    <location>
        <begin position="68"/>
        <end position="78"/>
    </location>
</feature>
<feature type="transmembrane region" description="Helical" evidence="8">
    <location>
        <begin position="236"/>
        <end position="253"/>
    </location>
</feature>
<evidence type="ECO:0000256" key="6">
    <source>
        <dbReference type="ARBA" id="ARBA00023034"/>
    </source>
</evidence>
<feature type="transmembrane region" description="Helical" evidence="8">
    <location>
        <begin position="380"/>
        <end position="401"/>
    </location>
</feature>
<organism evidence="10 11">
    <name type="scientific">Haemonchus contortus</name>
    <name type="common">Barber pole worm</name>
    <dbReference type="NCBI Taxonomy" id="6289"/>
    <lineage>
        <taxon>Eukaryota</taxon>
        <taxon>Metazoa</taxon>
        <taxon>Ecdysozoa</taxon>
        <taxon>Nematoda</taxon>
        <taxon>Chromadorea</taxon>
        <taxon>Rhabditida</taxon>
        <taxon>Rhabditina</taxon>
        <taxon>Rhabditomorpha</taxon>
        <taxon>Strongyloidea</taxon>
        <taxon>Trichostrongylidae</taxon>
        <taxon>Haemonchus</taxon>
    </lineage>
</organism>
<feature type="transmembrane region" description="Helical" evidence="8">
    <location>
        <begin position="90"/>
        <end position="111"/>
    </location>
</feature>
<evidence type="ECO:0000313" key="10">
    <source>
        <dbReference type="Proteomes" id="UP000025227"/>
    </source>
</evidence>
<evidence type="ECO:0000256" key="2">
    <source>
        <dbReference type="ARBA" id="ARBA00022692"/>
    </source>
</evidence>